<keyword evidence="6" id="KW-0966">Cell projection</keyword>
<dbReference type="Proteomes" id="UP000095512">
    <property type="component" value="Unassembled WGS sequence"/>
</dbReference>
<proteinExistence type="predicted"/>
<dbReference type="InterPro" id="IPR006182">
    <property type="entry name" value="FliF_N_dom"/>
</dbReference>
<feature type="domain" description="Flagellar M-ring N-terminal" evidence="4">
    <location>
        <begin position="42"/>
        <end position="213"/>
    </location>
</feature>
<keyword evidence="3" id="KW-1133">Transmembrane helix</keyword>
<keyword evidence="6" id="KW-0282">Flagellum</keyword>
<name>A0A174B5W9_9FIRM</name>
<dbReference type="InterPro" id="IPR013556">
    <property type="entry name" value="Flag_M-ring_C"/>
</dbReference>
<dbReference type="GO" id="GO:0016020">
    <property type="term" value="C:membrane"/>
    <property type="evidence" value="ECO:0007669"/>
    <property type="project" value="UniProtKB-SubCell"/>
</dbReference>
<dbReference type="Pfam" id="PF08345">
    <property type="entry name" value="YscJ_FliF_C"/>
    <property type="match status" value="1"/>
</dbReference>
<keyword evidence="6" id="KW-0969">Cilium</keyword>
<keyword evidence="3" id="KW-0812">Transmembrane</keyword>
<feature type="transmembrane region" description="Helical" evidence="3">
    <location>
        <begin position="438"/>
        <end position="462"/>
    </location>
</feature>
<dbReference type="AlphaFoldDB" id="A0A174B5W9"/>
<reference evidence="6 7" key="1">
    <citation type="submission" date="2015-09" db="EMBL/GenBank/DDBJ databases">
        <authorList>
            <consortium name="Pathogen Informatics"/>
        </authorList>
    </citation>
    <scope>NUCLEOTIDE SEQUENCE [LARGE SCALE GENOMIC DNA]</scope>
    <source>
        <strain evidence="6 7">2789STDY5834865</strain>
    </source>
</reference>
<accession>A0A174B5W9</accession>
<keyword evidence="2 3" id="KW-0472">Membrane</keyword>
<dbReference type="InterPro" id="IPR043427">
    <property type="entry name" value="YscJ/FliF"/>
</dbReference>
<organism evidence="6 7">
    <name type="scientific">Enterocloster clostridioformis</name>
    <dbReference type="NCBI Taxonomy" id="1531"/>
    <lineage>
        <taxon>Bacteria</taxon>
        <taxon>Bacillati</taxon>
        <taxon>Bacillota</taxon>
        <taxon>Clostridia</taxon>
        <taxon>Lachnospirales</taxon>
        <taxon>Lachnospiraceae</taxon>
        <taxon>Enterocloster</taxon>
    </lineage>
</organism>
<sequence length="575" mass="62551">MHTLKENWQKLSDKSKKMLMTITGVTAVVVVFAVIALKFGWQPEYSTLFTGLNQEEAQEVVSLLQEENVDYRFNDKEGAIQVTKENVDQTRARLLSQGYPKSGFTYDMYRDNAGLMTTESDKKQYTLYDLQDRLGAQIRLFEGVRDAKVTIAEAGEQKYAISDRTGADASASVVVTMESGKALTPDKAAAIKNLIARAVKGMNFTSVSVFDAETMMEIGDNSADESGLGGAKDLTALTSLIENNIGANVRRVLEKLYGQGNVAVSVKGTLNMEKLIQENTQYSTPDKIDEQDKTGLLHKEDVVNENSLAADMSAGGVAGADANADTPRYTNNDNTRTVADNYANSSAAREWLYNTVKEQRQVEPGVLENITVGIVINTDDMSVSRNDLVKLVANSAGIPQDAAEQNIAIVRAAAPGAGQSPGAEARPVSAQTDQALNLPLPVVIAIISGIVLLVLLILLLIIRGRGRKKAKAGDADMDGLFDLVENTEEEFVAGKSPGIADGEAAEAEVDAQDEEMRRNEEIINLRMQHSMKLKQNIGDFVDQNPQIAAKLVQSWLRGEVEDIGRKGSDTRRKEK</sequence>
<dbReference type="Gene3D" id="3.30.300.30">
    <property type="match status" value="1"/>
</dbReference>
<feature type="transmembrane region" description="Helical" evidence="3">
    <location>
        <begin position="21"/>
        <end position="41"/>
    </location>
</feature>
<evidence type="ECO:0000256" key="3">
    <source>
        <dbReference type="SAM" id="Phobius"/>
    </source>
</evidence>
<dbReference type="Gene3D" id="3.30.70.1530">
    <property type="entry name" value="Hypothetical protein rpa1041"/>
    <property type="match status" value="1"/>
</dbReference>
<comment type="subcellular location">
    <subcellularLocation>
        <location evidence="1">Membrane</location>
    </subcellularLocation>
</comment>
<protein>
    <submittedName>
        <fullName evidence="6">Flagellar M-ring protein FliF</fullName>
    </submittedName>
</protein>
<dbReference type="InterPro" id="IPR045851">
    <property type="entry name" value="AMP-bd_C_sf"/>
</dbReference>
<dbReference type="PANTHER" id="PTHR30046">
    <property type="entry name" value="FLAGELLAR M-RING PROTEIN"/>
    <property type="match status" value="1"/>
</dbReference>
<feature type="domain" description="Flagellar M-ring C-terminal" evidence="5">
    <location>
        <begin position="253"/>
        <end position="408"/>
    </location>
</feature>
<dbReference type="RefSeq" id="WP_057571082.1">
    <property type="nucleotide sequence ID" value="NZ_CATYWZ010000007.1"/>
</dbReference>
<evidence type="ECO:0000259" key="4">
    <source>
        <dbReference type="Pfam" id="PF01514"/>
    </source>
</evidence>
<dbReference type="EMBL" id="CZAB01000001">
    <property type="protein sequence ID" value="CUN96481.1"/>
    <property type="molecule type" value="Genomic_DNA"/>
</dbReference>
<dbReference type="Pfam" id="PF01514">
    <property type="entry name" value="YscJ_FliF"/>
    <property type="match status" value="1"/>
</dbReference>
<evidence type="ECO:0000256" key="1">
    <source>
        <dbReference type="ARBA" id="ARBA00004370"/>
    </source>
</evidence>
<dbReference type="PANTHER" id="PTHR30046:SF0">
    <property type="entry name" value="FLAGELLAR M-RING PROTEIN"/>
    <property type="match status" value="1"/>
</dbReference>
<gene>
    <name evidence="6" type="primary">fliF</name>
    <name evidence="6" type="ORF">ERS852480_00226</name>
</gene>
<evidence type="ECO:0000313" key="7">
    <source>
        <dbReference type="Proteomes" id="UP000095512"/>
    </source>
</evidence>
<evidence type="ECO:0000259" key="5">
    <source>
        <dbReference type="Pfam" id="PF08345"/>
    </source>
</evidence>
<evidence type="ECO:0000256" key="2">
    <source>
        <dbReference type="ARBA" id="ARBA00023136"/>
    </source>
</evidence>
<evidence type="ECO:0000313" key="6">
    <source>
        <dbReference type="EMBL" id="CUN96481.1"/>
    </source>
</evidence>